<accession>A0A397UE56</accession>
<dbReference type="SUPFAM" id="SSF47095">
    <property type="entry name" value="HMG-box"/>
    <property type="match status" value="1"/>
</dbReference>
<dbReference type="EMBL" id="QKWP01001507">
    <property type="protein sequence ID" value="RIB08454.1"/>
    <property type="molecule type" value="Genomic_DNA"/>
</dbReference>
<proteinExistence type="predicted"/>
<reference evidence="3 4" key="1">
    <citation type="submission" date="2018-06" db="EMBL/GenBank/DDBJ databases">
        <title>Comparative genomics reveals the genomic features of Rhizophagus irregularis, R. cerebriforme, R. diaphanum and Gigaspora rosea, and their symbiotic lifestyle signature.</title>
        <authorList>
            <person name="Morin E."/>
            <person name="San Clemente H."/>
            <person name="Chen E.C.H."/>
            <person name="De La Providencia I."/>
            <person name="Hainaut M."/>
            <person name="Kuo A."/>
            <person name="Kohler A."/>
            <person name="Murat C."/>
            <person name="Tang N."/>
            <person name="Roy S."/>
            <person name="Loubradou J."/>
            <person name="Henrissat B."/>
            <person name="Grigoriev I.V."/>
            <person name="Corradi N."/>
            <person name="Roux C."/>
            <person name="Martin F.M."/>
        </authorList>
    </citation>
    <scope>NUCLEOTIDE SEQUENCE [LARGE SCALE GENOMIC DNA]</scope>
    <source>
        <strain evidence="3 4">DAOM 194757</strain>
    </source>
</reference>
<evidence type="ECO:0000313" key="4">
    <source>
        <dbReference type="Proteomes" id="UP000266673"/>
    </source>
</evidence>
<feature type="compositionally biased region" description="Polar residues" evidence="1">
    <location>
        <begin position="157"/>
        <end position="174"/>
    </location>
</feature>
<comment type="caution">
    <text evidence="3">The sequence shown here is derived from an EMBL/GenBank/DDBJ whole genome shotgun (WGS) entry which is preliminary data.</text>
</comment>
<dbReference type="InterPro" id="IPR036910">
    <property type="entry name" value="HMG_box_dom_sf"/>
</dbReference>
<dbReference type="AlphaFoldDB" id="A0A397UE56"/>
<dbReference type="OrthoDB" id="6247875at2759"/>
<sequence>MSERIQTDNLVTDSVIVSEPSTLDKEEIRINVPFPPKINPRDLITLLPDGNVPTRTPNAFIIYRKALIEAIRAEGHNLPMSSISSIASKQWHKEPDFVKSEYKRLAIEALDHSNTMIKSSSISRRRKNERWNTITFDNNNMTSRKDPKRPKKLSKNLKIQSPRSDFTPESLSPSNKINDIINDNINDNHDNNINNTINNDQVLISSNIIGNLNDTNDTLSTNDEILLPLSANSIDSIDSANWDNYVYHQSPEITSISNNNDGLLENVNLNFDIFFQNSFINNLPILNEVPQWSENDANNSSYYYDTNSTNQFDKNLNDSFFLPEFPYGIDTGKLCLDTLKNYNILQY</sequence>
<name>A0A397UE56_9GLOM</name>
<dbReference type="InterPro" id="IPR009071">
    <property type="entry name" value="HMG_box_dom"/>
</dbReference>
<dbReference type="Gene3D" id="1.10.30.10">
    <property type="entry name" value="High mobility group box domain"/>
    <property type="match status" value="1"/>
</dbReference>
<evidence type="ECO:0000256" key="1">
    <source>
        <dbReference type="SAM" id="MobiDB-lite"/>
    </source>
</evidence>
<keyword evidence="4" id="KW-1185">Reference proteome</keyword>
<dbReference type="Proteomes" id="UP000266673">
    <property type="component" value="Unassembled WGS sequence"/>
</dbReference>
<gene>
    <name evidence="3" type="ORF">C2G38_2111048</name>
</gene>
<feature type="region of interest" description="Disordered" evidence="1">
    <location>
        <begin position="133"/>
        <end position="177"/>
    </location>
</feature>
<feature type="compositionally biased region" description="Basic residues" evidence="1">
    <location>
        <begin position="146"/>
        <end position="155"/>
    </location>
</feature>
<feature type="compositionally biased region" description="Polar residues" evidence="1">
    <location>
        <begin position="133"/>
        <end position="142"/>
    </location>
</feature>
<evidence type="ECO:0000259" key="2">
    <source>
        <dbReference type="SMART" id="SM00398"/>
    </source>
</evidence>
<dbReference type="SMART" id="SM00398">
    <property type="entry name" value="HMG"/>
    <property type="match status" value="1"/>
</dbReference>
<evidence type="ECO:0000313" key="3">
    <source>
        <dbReference type="EMBL" id="RIB08454.1"/>
    </source>
</evidence>
<feature type="domain" description="HMG box" evidence="2">
    <location>
        <begin position="52"/>
        <end position="122"/>
    </location>
</feature>
<protein>
    <recommendedName>
        <fullName evidence="2">HMG box domain-containing protein</fullName>
    </recommendedName>
</protein>
<dbReference type="Pfam" id="PF00505">
    <property type="entry name" value="HMG_box"/>
    <property type="match status" value="1"/>
</dbReference>
<organism evidence="3 4">
    <name type="scientific">Gigaspora rosea</name>
    <dbReference type="NCBI Taxonomy" id="44941"/>
    <lineage>
        <taxon>Eukaryota</taxon>
        <taxon>Fungi</taxon>
        <taxon>Fungi incertae sedis</taxon>
        <taxon>Mucoromycota</taxon>
        <taxon>Glomeromycotina</taxon>
        <taxon>Glomeromycetes</taxon>
        <taxon>Diversisporales</taxon>
        <taxon>Gigasporaceae</taxon>
        <taxon>Gigaspora</taxon>
    </lineage>
</organism>
<dbReference type="CDD" id="cd01389">
    <property type="entry name" value="HMG-box_ROX1-like"/>
    <property type="match status" value="1"/>
</dbReference>